<dbReference type="SUPFAM" id="SSF51735">
    <property type="entry name" value="NAD(P)-binding Rossmann-fold domains"/>
    <property type="match status" value="1"/>
</dbReference>
<feature type="compositionally biased region" description="Polar residues" evidence="3">
    <location>
        <begin position="27"/>
        <end position="41"/>
    </location>
</feature>
<dbReference type="PRINTS" id="PR00081">
    <property type="entry name" value="GDHRDH"/>
</dbReference>
<dbReference type="InterPro" id="IPR002347">
    <property type="entry name" value="SDR_fam"/>
</dbReference>
<dbReference type="Gene3D" id="3.40.50.720">
    <property type="entry name" value="NAD(P)-binding Rossmann-like Domain"/>
    <property type="match status" value="1"/>
</dbReference>
<dbReference type="OrthoDB" id="5296at2759"/>
<dbReference type="EMBL" id="ML978121">
    <property type="protein sequence ID" value="KAF2104480.1"/>
    <property type="molecule type" value="Genomic_DNA"/>
</dbReference>
<dbReference type="GO" id="GO:0005737">
    <property type="term" value="C:cytoplasm"/>
    <property type="evidence" value="ECO:0007669"/>
    <property type="project" value="TreeGrafter"/>
</dbReference>
<gene>
    <name evidence="4" type="ORF">NA57DRAFT_62981</name>
</gene>
<dbReference type="PANTHER" id="PTHR44229:SF4">
    <property type="entry name" value="15-HYDROXYPROSTAGLANDIN DEHYDROGENASE [NAD(+)]"/>
    <property type="match status" value="1"/>
</dbReference>
<dbReference type="PANTHER" id="PTHR44229">
    <property type="entry name" value="15-HYDROXYPROSTAGLANDIN DEHYDROGENASE [NAD(+)]"/>
    <property type="match status" value="1"/>
</dbReference>
<keyword evidence="2" id="KW-0560">Oxidoreductase</keyword>
<dbReference type="InterPro" id="IPR036291">
    <property type="entry name" value="NAD(P)-bd_dom_sf"/>
</dbReference>
<organism evidence="4 5">
    <name type="scientific">Rhizodiscina lignyota</name>
    <dbReference type="NCBI Taxonomy" id="1504668"/>
    <lineage>
        <taxon>Eukaryota</taxon>
        <taxon>Fungi</taxon>
        <taxon>Dikarya</taxon>
        <taxon>Ascomycota</taxon>
        <taxon>Pezizomycotina</taxon>
        <taxon>Dothideomycetes</taxon>
        <taxon>Pleosporomycetidae</taxon>
        <taxon>Aulographales</taxon>
        <taxon>Rhizodiscinaceae</taxon>
        <taxon>Rhizodiscina</taxon>
    </lineage>
</organism>
<comment type="similarity">
    <text evidence="1">Belongs to the short-chain dehydrogenases/reductases (SDR) family.</text>
</comment>
<dbReference type="Pfam" id="PF00106">
    <property type="entry name" value="adh_short"/>
    <property type="match status" value="1"/>
</dbReference>
<reference evidence="4" key="1">
    <citation type="journal article" date="2020" name="Stud. Mycol.">
        <title>101 Dothideomycetes genomes: a test case for predicting lifestyles and emergence of pathogens.</title>
        <authorList>
            <person name="Haridas S."/>
            <person name="Albert R."/>
            <person name="Binder M."/>
            <person name="Bloem J."/>
            <person name="Labutti K."/>
            <person name="Salamov A."/>
            <person name="Andreopoulos B."/>
            <person name="Baker S."/>
            <person name="Barry K."/>
            <person name="Bills G."/>
            <person name="Bluhm B."/>
            <person name="Cannon C."/>
            <person name="Castanera R."/>
            <person name="Culley D."/>
            <person name="Daum C."/>
            <person name="Ezra D."/>
            <person name="Gonzalez J."/>
            <person name="Henrissat B."/>
            <person name="Kuo A."/>
            <person name="Liang C."/>
            <person name="Lipzen A."/>
            <person name="Lutzoni F."/>
            <person name="Magnuson J."/>
            <person name="Mondo S."/>
            <person name="Nolan M."/>
            <person name="Ohm R."/>
            <person name="Pangilinan J."/>
            <person name="Park H.-J."/>
            <person name="Ramirez L."/>
            <person name="Alfaro M."/>
            <person name="Sun H."/>
            <person name="Tritt A."/>
            <person name="Yoshinaga Y."/>
            <person name="Zwiers L.-H."/>
            <person name="Turgeon B."/>
            <person name="Goodwin S."/>
            <person name="Spatafora J."/>
            <person name="Crous P."/>
            <person name="Grigoriev I."/>
        </authorList>
    </citation>
    <scope>NUCLEOTIDE SEQUENCE</scope>
    <source>
        <strain evidence="4">CBS 133067</strain>
    </source>
</reference>
<protein>
    <submittedName>
        <fullName evidence="4">NAD(P)-binding protein</fullName>
    </submittedName>
</protein>
<evidence type="ECO:0000313" key="4">
    <source>
        <dbReference type="EMBL" id="KAF2104480.1"/>
    </source>
</evidence>
<feature type="region of interest" description="Disordered" evidence="3">
    <location>
        <begin position="1"/>
        <end position="48"/>
    </location>
</feature>
<dbReference type="Proteomes" id="UP000799772">
    <property type="component" value="Unassembled WGS sequence"/>
</dbReference>
<evidence type="ECO:0000313" key="5">
    <source>
        <dbReference type="Proteomes" id="UP000799772"/>
    </source>
</evidence>
<proteinExistence type="inferred from homology"/>
<name>A0A9P4IMY1_9PEZI</name>
<dbReference type="AlphaFoldDB" id="A0A9P4IMY1"/>
<evidence type="ECO:0000256" key="1">
    <source>
        <dbReference type="ARBA" id="ARBA00006484"/>
    </source>
</evidence>
<sequence length="368" mass="39748">MSSSEQRRSSVFGKILHAFKGPESDKPASSGQGSQTKTAASASKPVETDKKATAEASAIAYDVKGKTAIVTGAGSGINHRFAKLLLSKGCNVLIADLALRPEAQELIDEYNGTDESKPRAAFAKTDVTIWAELSAMFHACYSTFGALDIVCPGAGVFEPHWSNFWHPPGSTESKDPIDGNTYKLFDINVTHPVRATQIAIAEFLNPSKGEKVSVENPKQIVFISSIAGQVFSLSTPMYIASKHAINGFIRSLAPLETELGIKCTGVAPGIVKTPLWTDHPEKMIMVDEEKEEWVTPEEVAEAMLKCVESPDVPAGTILEVGQGYTRKVEPFNDPGPMGRRGIKTSHAEVKSKEVFEWLAEDGWGKKGL</sequence>
<evidence type="ECO:0000256" key="2">
    <source>
        <dbReference type="ARBA" id="ARBA00023002"/>
    </source>
</evidence>
<dbReference type="FunFam" id="3.40.50.720:FF:000643">
    <property type="entry name" value="Short chain dehydrogenase/reductase family oxidoreductase, putative"/>
    <property type="match status" value="1"/>
</dbReference>
<keyword evidence="5" id="KW-1185">Reference proteome</keyword>
<dbReference type="GO" id="GO:0016616">
    <property type="term" value="F:oxidoreductase activity, acting on the CH-OH group of donors, NAD or NADP as acceptor"/>
    <property type="evidence" value="ECO:0007669"/>
    <property type="project" value="TreeGrafter"/>
</dbReference>
<comment type="caution">
    <text evidence="4">The sequence shown here is derived from an EMBL/GenBank/DDBJ whole genome shotgun (WGS) entry which is preliminary data.</text>
</comment>
<evidence type="ECO:0000256" key="3">
    <source>
        <dbReference type="SAM" id="MobiDB-lite"/>
    </source>
</evidence>
<accession>A0A9P4IMY1</accession>